<dbReference type="SUPFAM" id="SSF50630">
    <property type="entry name" value="Acid proteases"/>
    <property type="match status" value="1"/>
</dbReference>
<reference evidence="2" key="1">
    <citation type="submission" date="2021-12" db="EMBL/GenBank/DDBJ databases">
        <authorList>
            <person name="Zaccaron A."/>
            <person name="Stergiopoulos I."/>
        </authorList>
    </citation>
    <scope>NUCLEOTIDE SEQUENCE</scope>
    <source>
        <strain evidence="2">Race5_Kim</strain>
    </source>
</reference>
<evidence type="ECO:0000313" key="3">
    <source>
        <dbReference type="Proteomes" id="UP000756132"/>
    </source>
</evidence>
<dbReference type="EMBL" id="CP090168">
    <property type="protein sequence ID" value="UJO18437.1"/>
    <property type="molecule type" value="Genomic_DNA"/>
</dbReference>
<accession>A0A9Q8P9T4</accession>
<dbReference type="OrthoDB" id="4074350at2759"/>
<evidence type="ECO:0000313" key="2">
    <source>
        <dbReference type="EMBL" id="UJO18437.1"/>
    </source>
</evidence>
<name>A0A9Q8P9T4_PASFU</name>
<dbReference type="PROSITE" id="PS51767">
    <property type="entry name" value="PEPTIDASE_A1"/>
    <property type="match status" value="1"/>
</dbReference>
<dbReference type="RefSeq" id="XP_047762803.1">
    <property type="nucleotide sequence ID" value="XM_047906003.1"/>
</dbReference>
<feature type="domain" description="Peptidase A1" evidence="1">
    <location>
        <begin position="32"/>
        <end position="246"/>
    </location>
</feature>
<sequence length="246" mass="26243">MDMALSTRSMEIPAPFIVAPTGRWEGNDGNWSTFAFTVGSPAQHFRGLPSLIGLEIWVPMTPDACVNVMADQIECMFSRGAVDGGFMSNTSSTWSQIDIFQLPDQAYLYGQDNNALFGTDDVTLAGVDGSTLSCTAQTVAGFATTDFWMGTFGLGVNHTAFGGSVHPSFLALLRDQSSIPSLSFGYTAGASYEASHGSLVLGGYDEACFEATNLSVPIVRDSGSLRLMVQKCRTEERGKSSALALR</sequence>
<evidence type="ECO:0000259" key="1">
    <source>
        <dbReference type="PROSITE" id="PS51767"/>
    </source>
</evidence>
<dbReference type="KEGG" id="ffu:CLAFUR5_06855"/>
<dbReference type="Gene3D" id="2.40.70.10">
    <property type="entry name" value="Acid Proteases"/>
    <property type="match status" value="1"/>
</dbReference>
<keyword evidence="3" id="KW-1185">Reference proteome</keyword>
<dbReference type="InterPro" id="IPR021109">
    <property type="entry name" value="Peptidase_aspartic_dom_sf"/>
</dbReference>
<proteinExistence type="predicted"/>
<dbReference type="AlphaFoldDB" id="A0A9Q8P9T4"/>
<reference evidence="2" key="2">
    <citation type="journal article" date="2022" name="Microb. Genom.">
        <title>A chromosome-scale genome assembly of the tomato pathogen Cladosporium fulvum reveals a compartmentalized genome architecture and the presence of a dispensable chromosome.</title>
        <authorList>
            <person name="Zaccaron A.Z."/>
            <person name="Chen L.H."/>
            <person name="Samaras A."/>
            <person name="Stergiopoulos I."/>
        </authorList>
    </citation>
    <scope>NUCLEOTIDE SEQUENCE</scope>
    <source>
        <strain evidence="2">Race5_Kim</strain>
    </source>
</reference>
<protein>
    <recommendedName>
        <fullName evidence="1">Peptidase A1 domain-containing protein</fullName>
    </recommendedName>
</protein>
<organism evidence="2 3">
    <name type="scientific">Passalora fulva</name>
    <name type="common">Tomato leaf mold</name>
    <name type="synonym">Cladosporium fulvum</name>
    <dbReference type="NCBI Taxonomy" id="5499"/>
    <lineage>
        <taxon>Eukaryota</taxon>
        <taxon>Fungi</taxon>
        <taxon>Dikarya</taxon>
        <taxon>Ascomycota</taxon>
        <taxon>Pezizomycotina</taxon>
        <taxon>Dothideomycetes</taxon>
        <taxon>Dothideomycetidae</taxon>
        <taxon>Mycosphaerellales</taxon>
        <taxon>Mycosphaerellaceae</taxon>
        <taxon>Fulvia</taxon>
    </lineage>
</organism>
<gene>
    <name evidence="2" type="ORF">CLAFUR5_06855</name>
</gene>
<dbReference type="Pfam" id="PF00026">
    <property type="entry name" value="Asp"/>
    <property type="match status" value="1"/>
</dbReference>
<dbReference type="GeneID" id="71986733"/>
<dbReference type="InterPro" id="IPR033121">
    <property type="entry name" value="PEPTIDASE_A1"/>
</dbReference>
<dbReference type="Proteomes" id="UP000756132">
    <property type="component" value="Chromosome 6"/>
</dbReference>